<dbReference type="Gene3D" id="1.10.238.10">
    <property type="entry name" value="EF-hand"/>
    <property type="match status" value="1"/>
</dbReference>
<dbReference type="Pfam" id="PF13499">
    <property type="entry name" value="EF-hand_7"/>
    <property type="match status" value="1"/>
</dbReference>
<keyword evidence="2" id="KW-0106">Calcium</keyword>
<protein>
    <recommendedName>
        <fullName evidence="3">EF-hand domain-containing protein</fullName>
    </recommendedName>
</protein>
<proteinExistence type="predicted"/>
<accession>A0ABP5XB85</accession>
<dbReference type="InterPro" id="IPR050145">
    <property type="entry name" value="Centrin_CML-like"/>
</dbReference>
<dbReference type="PROSITE" id="PS00018">
    <property type="entry name" value="EF_HAND_1"/>
    <property type="match status" value="2"/>
</dbReference>
<comment type="caution">
    <text evidence="4">The sequence shown here is derived from an EMBL/GenBank/DDBJ whole genome shotgun (WGS) entry which is preliminary data.</text>
</comment>
<feature type="domain" description="EF-hand" evidence="3">
    <location>
        <begin position="2"/>
        <end position="37"/>
    </location>
</feature>
<name>A0ABP5XB85_9ACTN</name>
<evidence type="ECO:0000313" key="5">
    <source>
        <dbReference type="Proteomes" id="UP001501231"/>
    </source>
</evidence>
<keyword evidence="5" id="KW-1185">Reference proteome</keyword>
<gene>
    <name evidence="4" type="ORF">GCM10010191_79520</name>
</gene>
<dbReference type="InterPro" id="IPR018247">
    <property type="entry name" value="EF_Hand_1_Ca_BS"/>
</dbReference>
<dbReference type="InterPro" id="IPR002048">
    <property type="entry name" value="EF_hand_dom"/>
</dbReference>
<sequence>MSNAENYRATFEMVDADGDGYISTAELKNVMRALGREITDTRAVEVMVDADANRDGRISLEEFADLMEQGAENGSAAG</sequence>
<evidence type="ECO:0000256" key="2">
    <source>
        <dbReference type="ARBA" id="ARBA00022837"/>
    </source>
</evidence>
<organism evidence="4 5">
    <name type="scientific">Actinomadura vinacea</name>
    <dbReference type="NCBI Taxonomy" id="115336"/>
    <lineage>
        <taxon>Bacteria</taxon>
        <taxon>Bacillati</taxon>
        <taxon>Actinomycetota</taxon>
        <taxon>Actinomycetes</taxon>
        <taxon>Streptosporangiales</taxon>
        <taxon>Thermomonosporaceae</taxon>
        <taxon>Actinomadura</taxon>
    </lineage>
</organism>
<dbReference type="SMART" id="SM00054">
    <property type="entry name" value="EFh"/>
    <property type="match status" value="2"/>
</dbReference>
<evidence type="ECO:0000256" key="1">
    <source>
        <dbReference type="ARBA" id="ARBA00022737"/>
    </source>
</evidence>
<dbReference type="Proteomes" id="UP001501231">
    <property type="component" value="Unassembled WGS sequence"/>
</dbReference>
<feature type="domain" description="EF-hand" evidence="3">
    <location>
        <begin position="38"/>
        <end position="73"/>
    </location>
</feature>
<dbReference type="CDD" id="cd00051">
    <property type="entry name" value="EFh"/>
    <property type="match status" value="1"/>
</dbReference>
<keyword evidence="1" id="KW-0677">Repeat</keyword>
<evidence type="ECO:0000259" key="3">
    <source>
        <dbReference type="PROSITE" id="PS50222"/>
    </source>
</evidence>
<dbReference type="RefSeq" id="WP_344596307.1">
    <property type="nucleotide sequence ID" value="NZ_BAAARW010000037.1"/>
</dbReference>
<dbReference type="PANTHER" id="PTHR23050">
    <property type="entry name" value="CALCIUM BINDING PROTEIN"/>
    <property type="match status" value="1"/>
</dbReference>
<dbReference type="EMBL" id="BAAARW010000037">
    <property type="protein sequence ID" value="GAA2449861.1"/>
    <property type="molecule type" value="Genomic_DNA"/>
</dbReference>
<dbReference type="PROSITE" id="PS50222">
    <property type="entry name" value="EF_HAND_2"/>
    <property type="match status" value="2"/>
</dbReference>
<dbReference type="InterPro" id="IPR011992">
    <property type="entry name" value="EF-hand-dom_pair"/>
</dbReference>
<evidence type="ECO:0000313" key="4">
    <source>
        <dbReference type="EMBL" id="GAA2449861.1"/>
    </source>
</evidence>
<dbReference type="SUPFAM" id="SSF47473">
    <property type="entry name" value="EF-hand"/>
    <property type="match status" value="1"/>
</dbReference>
<reference evidence="5" key="1">
    <citation type="journal article" date="2019" name="Int. J. Syst. Evol. Microbiol.">
        <title>The Global Catalogue of Microorganisms (GCM) 10K type strain sequencing project: providing services to taxonomists for standard genome sequencing and annotation.</title>
        <authorList>
            <consortium name="The Broad Institute Genomics Platform"/>
            <consortium name="The Broad Institute Genome Sequencing Center for Infectious Disease"/>
            <person name="Wu L."/>
            <person name="Ma J."/>
        </authorList>
    </citation>
    <scope>NUCLEOTIDE SEQUENCE [LARGE SCALE GENOMIC DNA]</scope>
    <source>
        <strain evidence="5">JCM 3325</strain>
    </source>
</reference>